<dbReference type="STRING" id="112090.W4H5A6"/>
<dbReference type="InterPro" id="IPR000313">
    <property type="entry name" value="PWWP_dom"/>
</dbReference>
<feature type="compositionally biased region" description="Basic and acidic residues" evidence="1">
    <location>
        <begin position="1213"/>
        <end position="1222"/>
    </location>
</feature>
<feature type="region of interest" description="Disordered" evidence="1">
    <location>
        <begin position="322"/>
        <end position="355"/>
    </location>
</feature>
<name>W4H5A6_APHAT</name>
<feature type="compositionally biased region" description="Acidic residues" evidence="1">
    <location>
        <begin position="1766"/>
        <end position="1784"/>
    </location>
</feature>
<sequence>MMQQGSPLAPTMHETQLQCTAWAQIALMDTKPWWPVYIADPNVLTTDELLSLGGAPLVDTAKSTTPSDVVVFYFGLRTWHLRERDDATLQRWQCRDHWQFLQGAPSAAMDVSSVWENFVEAMDDVENYLSVDQSQRTLPRSAEAAAPPLPSPSTPTHDTHHGSPQQPAECPNTVPRPLATFGTVAWSKLAGRPWLPVFVVDPANIPLELRPLSEFQSQVVDNATCNSLDHRLVYYFGYHNLGLIPVHALRAWKGPEHAEFLAGCRPTQVSTVQSAATVVATAEAEEFLRSNPNTRQLPLPCSWSNQSTDGSATPILDATVKSDIPSEHGSAPPGDTATNDANAVEEQPSTSPTLTAPFAAGSVVWTFTTGEGWIPAIVCDPAQVQTALPNLTGWYKTLLRKAMDHPADYVVVYLFGPRTLGLRNTHDDVVKCWECPEHVTYVQGDASLDFSNQRQASFRQAIETAKTVAAGDASATLSFIQICDKDDETSEKAATTETSRPLVGNDTIPPPTGPSDPPTKATYPPDVTLKCHQPASPPDHLKKPRPNDAITAVDDVIDLSEEASSNDPSFLQKSKFVPSASLSCSAKARRVHAGDDGGIPFRSLAWVRSRTGYMWWPAYICDPDDTPHQLHSMGYCLLYSVAKAKQYRTALRLVLSFGRHTISLHEVATDLKRWECPEHDALCRVHENPPPQQIIAAKLFAAALKEALDWAASTRAPTATPFMLLNAIKSAMSRPPTTVGYGAKAWAMTASSIWFPACVLHPLKLPPELKDWERTHGDLVVLVKTHPCENRLVYVFGLHELGVRNVKTELVSWQGDNPNLAKGRKDVAFSKTYVDVGHQLTRAQLEMNAYFGTDEATRRLPMLGSVAVPAQPMQPVATSTDVVVVPWNSLGWVKIYLSWWPVYVCDPTCVRPTLHILGAVDMQMLRHATATPDKCRLVYYFGLYTLGLATTKSVKRWNCPDQDALANRMLEVQDGQTSTRALQEANEYAGADKATRLLPYMVASDLNPLEDPPPLSLVWHFRLDSVWAPGLVYDPKQPWPQAFGRPPDNMLAALKSVRNPYHVVFNFGYRDYSMVRAHAKCIVPYRCPMHAKFVAAISSLENEDVRSKLLAALQEVEAFTAMDSPVPGAMDSPPPSLHVESPSGVPNPATNNTLPDQVTAPSYPIRTSSAIEPAMTLLVEAPVPHAFAVNDTLSTVHAAQRVEEAEDQSTIRTSDDDGRPTKSDAIGQDDDGAAEPSHSQYDLVDCIGWARAPKLPWWPVYICDPDHIPEDLKLLAPSQQLYQPQWATRKDPAKRRLVFYFGRNIFGSALRCQVMPWEYSANDAVLGHMSFETEQNLHGAVVLAQNYAAKHHGRTREGAAQGPHDAATHNNQQPPAPQKRIQATSPAAHASTTDAPPAIAAAAEAPPQHAHAVTLSTPIADPHGLLSYYDHVMWMNHQHVWRPVYVVNPDKPPLHFPSTDLVGPHRTVLPVHHQDGRPLLVVYCFGLHTVTTCEKGWLAPWLCAERREFVRIGGASVAIALQEANDFLARGKVFRLQRSTMSKRPSQHGLVHNIPPHAAGTHPSERRLPRQPPSPVLPTGVHPPAAPPTPPAPVLRSKVPAVDSGRSFTPPCHSVAWGILRGFPWLPVYILDALTLKPDLHHLGDGHVSILEQARQHPSWRIVYYFGTHDFGIHPDPSATLKPWNCPESDKFANGFPKEKCKKHRIRVELEVAVKEARTFLSSHLDDRLLPYMVRSDYLDLAATEDEDADPPSSERDVDTHLPSPSDEEASDDGDDSERDDEYADTTQGTKNNNKRGFRTVGKSRIPAKRRPSQHTWHNLVRLKRHATNLWTIQGPPYRRPTSRQRACDTEAPLACDTVAPLATIPTSMNHDAVSEETIRLFQTTPPRSSIAHTLAPLDSTPEANPPDHVKPALLPSQRVAWVLLQDAIWWPVLVCGSFFQDENPDKGGHLVEAVHLYYFGTHTYAEHICANIQLAAWNGPDHGTLLENPAIGEHFVQRVMDDFKRSIAEAEDFYCTHKTMLDRDALYASVKSLAPSSDAMSKAKSNAPNQVKRESPSKPTSRVVHRNELDDPEFDAFFR</sequence>
<feature type="region of interest" description="Disordered" evidence="1">
    <location>
        <begin position="1124"/>
        <end position="1161"/>
    </location>
</feature>
<feature type="region of interest" description="Disordered" evidence="1">
    <location>
        <begin position="1745"/>
        <end position="1813"/>
    </location>
</feature>
<evidence type="ECO:0000259" key="2">
    <source>
        <dbReference type="PROSITE" id="PS50812"/>
    </source>
</evidence>
<evidence type="ECO:0000256" key="1">
    <source>
        <dbReference type="SAM" id="MobiDB-lite"/>
    </source>
</evidence>
<feature type="compositionally biased region" description="Pro residues" evidence="1">
    <location>
        <begin position="1584"/>
        <end position="1593"/>
    </location>
</feature>
<dbReference type="CDD" id="cd05162">
    <property type="entry name" value="PWWP"/>
    <property type="match status" value="4"/>
</dbReference>
<dbReference type="Gene3D" id="2.30.30.140">
    <property type="match status" value="8"/>
</dbReference>
<accession>W4H5A6</accession>
<feature type="region of interest" description="Disordered" evidence="1">
    <location>
        <begin position="2037"/>
        <end position="2080"/>
    </location>
</feature>
<reference evidence="3" key="1">
    <citation type="submission" date="2013-12" db="EMBL/GenBank/DDBJ databases">
        <title>The Genome Sequence of Aphanomyces astaci APO3.</title>
        <authorList>
            <consortium name="The Broad Institute Genomics Platform"/>
            <person name="Russ C."/>
            <person name="Tyler B."/>
            <person name="van West P."/>
            <person name="Dieguez-Uribeondo J."/>
            <person name="Young S.K."/>
            <person name="Zeng Q."/>
            <person name="Gargeya S."/>
            <person name="Fitzgerald M."/>
            <person name="Abouelleil A."/>
            <person name="Alvarado L."/>
            <person name="Chapman S.B."/>
            <person name="Gainer-Dewar J."/>
            <person name="Goldberg J."/>
            <person name="Griggs A."/>
            <person name="Gujja S."/>
            <person name="Hansen M."/>
            <person name="Howarth C."/>
            <person name="Imamovic A."/>
            <person name="Ireland A."/>
            <person name="Larimer J."/>
            <person name="McCowan C."/>
            <person name="Murphy C."/>
            <person name="Pearson M."/>
            <person name="Poon T.W."/>
            <person name="Priest M."/>
            <person name="Roberts A."/>
            <person name="Saif S."/>
            <person name="Shea T."/>
            <person name="Sykes S."/>
            <person name="Wortman J."/>
            <person name="Nusbaum C."/>
            <person name="Birren B."/>
        </authorList>
    </citation>
    <scope>NUCLEOTIDE SEQUENCE [LARGE SCALE GENOMIC DNA]</scope>
    <source>
        <strain evidence="3">APO3</strain>
    </source>
</reference>
<evidence type="ECO:0000313" key="3">
    <source>
        <dbReference type="EMBL" id="ETV86786.1"/>
    </source>
</evidence>
<feature type="compositionally biased region" description="Polar residues" evidence="1">
    <location>
        <begin position="1148"/>
        <end position="1161"/>
    </location>
</feature>
<dbReference type="EMBL" id="KI913116">
    <property type="protein sequence ID" value="ETV86786.1"/>
    <property type="molecule type" value="Genomic_DNA"/>
</dbReference>
<feature type="region of interest" description="Disordered" evidence="1">
    <location>
        <begin position="1201"/>
        <end position="1237"/>
    </location>
</feature>
<dbReference type="Pfam" id="PF00855">
    <property type="entry name" value="PWWP"/>
    <property type="match status" value="2"/>
</dbReference>
<feature type="domain" description="PWWP" evidence="2">
    <location>
        <begin position="1244"/>
        <end position="1302"/>
    </location>
</feature>
<feature type="region of interest" description="Disordered" evidence="1">
    <location>
        <begin position="1351"/>
        <end position="1394"/>
    </location>
</feature>
<dbReference type="PROSITE" id="PS50812">
    <property type="entry name" value="PWWP"/>
    <property type="match status" value="4"/>
</dbReference>
<dbReference type="VEuPathDB" id="FungiDB:H257_01862"/>
<proteinExistence type="predicted"/>
<feature type="compositionally biased region" description="Pro residues" evidence="1">
    <location>
        <begin position="508"/>
        <end position="517"/>
    </location>
</feature>
<dbReference type="SUPFAM" id="SSF63748">
    <property type="entry name" value="Tudor/PWWP/MBT"/>
    <property type="match status" value="2"/>
</dbReference>
<feature type="compositionally biased region" description="Acidic residues" evidence="1">
    <location>
        <begin position="2071"/>
        <end position="2080"/>
    </location>
</feature>
<feature type="domain" description="PWWP" evidence="2">
    <location>
        <begin position="1917"/>
        <end position="1966"/>
    </location>
</feature>
<dbReference type="GeneID" id="20803858"/>
<feature type="region of interest" description="Disordered" evidence="1">
    <location>
        <begin position="488"/>
        <end position="526"/>
    </location>
</feature>
<organism evidence="3">
    <name type="scientific">Aphanomyces astaci</name>
    <name type="common">Crayfish plague agent</name>
    <dbReference type="NCBI Taxonomy" id="112090"/>
    <lineage>
        <taxon>Eukaryota</taxon>
        <taxon>Sar</taxon>
        <taxon>Stramenopiles</taxon>
        <taxon>Oomycota</taxon>
        <taxon>Saprolegniomycetes</taxon>
        <taxon>Saprolegniales</taxon>
        <taxon>Verrucalvaceae</taxon>
        <taxon>Aphanomyces</taxon>
    </lineage>
</organism>
<feature type="compositionally biased region" description="Polar residues" evidence="1">
    <location>
        <begin position="336"/>
        <end position="354"/>
    </location>
</feature>
<feature type="compositionally biased region" description="Polar residues" evidence="1">
    <location>
        <begin position="1381"/>
        <end position="1394"/>
    </location>
</feature>
<protein>
    <recommendedName>
        <fullName evidence="2">PWWP domain-containing protein</fullName>
    </recommendedName>
</protein>
<feature type="region of interest" description="Disordered" evidence="1">
    <location>
        <begin position="1542"/>
        <end position="1595"/>
    </location>
</feature>
<feature type="domain" description="PWWP" evidence="2">
    <location>
        <begin position="1612"/>
        <end position="1671"/>
    </location>
</feature>
<gene>
    <name evidence="3" type="ORF">H257_01862</name>
</gene>
<feature type="compositionally biased region" description="Polar residues" evidence="1">
    <location>
        <begin position="2037"/>
        <end position="2050"/>
    </location>
</feature>
<feature type="region of interest" description="Disordered" evidence="1">
    <location>
        <begin position="136"/>
        <end position="174"/>
    </location>
</feature>
<dbReference type="RefSeq" id="XP_009823585.1">
    <property type="nucleotide sequence ID" value="XM_009825283.1"/>
</dbReference>
<feature type="domain" description="PWWP" evidence="2">
    <location>
        <begin position="181"/>
        <end position="252"/>
    </location>
</feature>